<feature type="signal peptide" evidence="1">
    <location>
        <begin position="1"/>
        <end position="24"/>
    </location>
</feature>
<proteinExistence type="predicted"/>
<dbReference type="InterPro" id="IPR025524">
    <property type="entry name" value="DUF4412"/>
</dbReference>
<dbReference type="EMBL" id="OU015584">
    <property type="protein sequence ID" value="CAG5076745.1"/>
    <property type="molecule type" value="Genomic_DNA"/>
</dbReference>
<dbReference type="KEGG" id="ptan:CRYO30217_00187"/>
<evidence type="ECO:0000256" key="1">
    <source>
        <dbReference type="SAM" id="SignalP"/>
    </source>
</evidence>
<name>A0A916NPH4_9FLAO</name>
<evidence type="ECO:0000313" key="4">
    <source>
        <dbReference type="Proteomes" id="UP000683507"/>
    </source>
</evidence>
<reference evidence="3" key="1">
    <citation type="submission" date="2021-04" db="EMBL/GenBank/DDBJ databases">
        <authorList>
            <person name="Rodrigo-Torres L."/>
            <person name="Arahal R. D."/>
            <person name="Lucena T."/>
        </authorList>
    </citation>
    <scope>NUCLEOTIDE SEQUENCE</scope>
    <source>
        <strain evidence="3">AS29M-1</strain>
    </source>
</reference>
<organism evidence="3 4">
    <name type="scientific">Parvicella tangerina</name>
    <dbReference type="NCBI Taxonomy" id="2829795"/>
    <lineage>
        <taxon>Bacteria</taxon>
        <taxon>Pseudomonadati</taxon>
        <taxon>Bacteroidota</taxon>
        <taxon>Flavobacteriia</taxon>
        <taxon>Flavobacteriales</taxon>
        <taxon>Parvicellaceae</taxon>
        <taxon>Parvicella</taxon>
    </lineage>
</organism>
<keyword evidence="4" id="KW-1185">Reference proteome</keyword>
<evidence type="ECO:0000259" key="2">
    <source>
        <dbReference type="Pfam" id="PF14371"/>
    </source>
</evidence>
<dbReference type="AlphaFoldDB" id="A0A916NPH4"/>
<protein>
    <recommendedName>
        <fullName evidence="2">DUF4412 domain-containing protein</fullName>
    </recommendedName>
</protein>
<accession>A0A916NPH4</accession>
<feature type="chain" id="PRO_5037643683" description="DUF4412 domain-containing protein" evidence="1">
    <location>
        <begin position="25"/>
        <end position="212"/>
    </location>
</feature>
<keyword evidence="1" id="KW-0732">Signal</keyword>
<dbReference type="Pfam" id="PF14371">
    <property type="entry name" value="DUF4412"/>
    <property type="match status" value="1"/>
</dbReference>
<evidence type="ECO:0000313" key="3">
    <source>
        <dbReference type="EMBL" id="CAG5076745.1"/>
    </source>
</evidence>
<gene>
    <name evidence="3" type="ORF">CRYO30217_00187</name>
</gene>
<sequence>MKMNFKKSILAVAAAFMLTATSFAQFGGEIEFTKKVGSIEVHYKYYVSGDNVRVEEITDGKIEGVQLMDLDEGTMLAVSPERKMYMEVPNKRPASDLDVEVDKTGKTKTINGKKCEQIIVTCSDKDRKIEYWVAKGDYDFFIPMLKTLNRKENQSMFFMEIPGMDGYFPMLSTETTLSDGTQVSELTAGKMTEKKLSKDMFEVPAGFSKFEK</sequence>
<feature type="domain" description="DUF4412" evidence="2">
    <location>
        <begin position="26"/>
        <end position="207"/>
    </location>
</feature>
<dbReference type="Proteomes" id="UP000683507">
    <property type="component" value="Chromosome"/>
</dbReference>